<proteinExistence type="predicted"/>
<dbReference type="AlphaFoldDB" id="A0AB39VLG6"/>
<reference evidence="1" key="1">
    <citation type="submission" date="2024-07" db="EMBL/GenBank/DDBJ databases">
        <authorList>
            <person name="Biller S.J."/>
        </authorList>
    </citation>
    <scope>NUCLEOTIDE SEQUENCE</scope>
    <source>
        <strain evidence="1">WC2420</strain>
    </source>
</reference>
<dbReference type="EMBL" id="CP165628">
    <property type="protein sequence ID" value="XDU71250.1"/>
    <property type="molecule type" value="Genomic_DNA"/>
</dbReference>
<accession>A0AB39VLG6</accession>
<evidence type="ECO:0008006" key="2">
    <source>
        <dbReference type="Google" id="ProtNLM"/>
    </source>
</evidence>
<organism evidence="1">
    <name type="scientific">Rouxiella sp. WC2420</name>
    <dbReference type="NCBI Taxonomy" id="3234145"/>
    <lineage>
        <taxon>Bacteria</taxon>
        <taxon>Pseudomonadati</taxon>
        <taxon>Pseudomonadota</taxon>
        <taxon>Gammaproteobacteria</taxon>
        <taxon>Enterobacterales</taxon>
        <taxon>Yersiniaceae</taxon>
        <taxon>Rouxiella</taxon>
    </lineage>
</organism>
<protein>
    <recommendedName>
        <fullName evidence="2">Transcriptional regulator</fullName>
    </recommendedName>
</protein>
<dbReference type="RefSeq" id="WP_369788574.1">
    <property type="nucleotide sequence ID" value="NZ_CP165628.1"/>
</dbReference>
<gene>
    <name evidence="1" type="ORF">AB3G37_17030</name>
</gene>
<name>A0AB39VLG6_9GAMM</name>
<sequence length="76" mass="8627">MSNEDVLVYIPSSLDCCECQQLACLRFNYQIEDLPQLPTAGKLFTGLTLEQAKVMAAFLDEYIHNTELSRLPVFLN</sequence>
<evidence type="ECO:0000313" key="1">
    <source>
        <dbReference type="EMBL" id="XDU71250.1"/>
    </source>
</evidence>